<dbReference type="InterPro" id="IPR050490">
    <property type="entry name" value="Bact_solute-bd_prot1"/>
</dbReference>
<proteinExistence type="inferred from homology"/>
<dbReference type="SUPFAM" id="SSF53850">
    <property type="entry name" value="Periplasmic binding protein-like II"/>
    <property type="match status" value="1"/>
</dbReference>
<name>A0A9X3E8V9_9HYPH</name>
<gene>
    <name evidence="6" type="ORF">OSH07_07045</name>
</gene>
<keyword evidence="7" id="KW-1185">Reference proteome</keyword>
<sequence>MSMRGSSAGSSGFTRRRLLKTGGSAFALTAAVGIAPKFLRPAFADTALAPGMIGGPTGFAGAERYQYGADTPEGRAIEGIKALKAAGKAPSRIVLGLSDGSIGQLTKPFPEGAPSIKDLWEKETGVTLEIVGQPNGQEFTKAMQDISTQGGAFDIYAVEWNRLGDLAETNGLVKMDDFVAQYKPEWDNPERGYPGGDAGVSLFNRYRGSVYGVSLDGDYQCWVYRTDLFGDAAEQAAFKDKFGYDLAPPSTWKQHSDIASFFHRPDKGLFGSTDLRNQGWGYTNWYQRFVSTASPNQFLFDDNGAPLINSANGILATTEYVDSLAHHSPDAISWGWPEQYGNFGNGGAAMTCAFSNLPKFLDNKANDGSKVTGKIGSMLPPGRVIDDKLVRRSVLWLNLSASISAQSQHPEACYLLLQWLGSSRIYSWMTANPGGYFDPFQLANFADPLVRETYHAYHMDNLREVVARTVPTINYPGATAFHNALDENLVAACTKAKTPEQAMADTEREWKRIARRIGEDKLLDAIRSNKASWPTVLDPVVT</sequence>
<dbReference type="EMBL" id="JAPKNK010000002">
    <property type="protein sequence ID" value="MCX5568945.1"/>
    <property type="molecule type" value="Genomic_DNA"/>
</dbReference>
<keyword evidence="3" id="KW-0813">Transport</keyword>
<evidence type="ECO:0000256" key="2">
    <source>
        <dbReference type="ARBA" id="ARBA00008520"/>
    </source>
</evidence>
<keyword evidence="5" id="KW-0574">Periplasm</keyword>
<dbReference type="InterPro" id="IPR006059">
    <property type="entry name" value="SBP"/>
</dbReference>
<dbReference type="PANTHER" id="PTHR43649:SF34">
    <property type="entry name" value="ABC TRANSPORTER PERIPLASMIC-BINDING PROTEIN YCJN-RELATED"/>
    <property type="match status" value="1"/>
</dbReference>
<dbReference type="Gene3D" id="3.40.190.10">
    <property type="entry name" value="Periplasmic binding protein-like II"/>
    <property type="match status" value="2"/>
</dbReference>
<dbReference type="AlphaFoldDB" id="A0A9X3E8V9"/>
<dbReference type="PANTHER" id="PTHR43649">
    <property type="entry name" value="ARABINOSE-BINDING PROTEIN-RELATED"/>
    <property type="match status" value="1"/>
</dbReference>
<accession>A0A9X3E8V9</accession>
<comment type="subcellular location">
    <subcellularLocation>
        <location evidence="1">Periplasm</location>
    </subcellularLocation>
</comment>
<dbReference type="PROSITE" id="PS51318">
    <property type="entry name" value="TAT"/>
    <property type="match status" value="1"/>
</dbReference>
<dbReference type="Pfam" id="PF01547">
    <property type="entry name" value="SBP_bac_1"/>
    <property type="match status" value="1"/>
</dbReference>
<comment type="caution">
    <text evidence="6">The sequence shown here is derived from an EMBL/GenBank/DDBJ whole genome shotgun (WGS) entry which is preliminary data.</text>
</comment>
<dbReference type="InterPro" id="IPR006311">
    <property type="entry name" value="TAT_signal"/>
</dbReference>
<keyword evidence="4" id="KW-0732">Signal</keyword>
<comment type="similarity">
    <text evidence="2">Belongs to the bacterial solute-binding protein 1 family.</text>
</comment>
<protein>
    <submittedName>
        <fullName evidence="6">Extracellular solute-binding protein</fullName>
    </submittedName>
</protein>
<evidence type="ECO:0000313" key="6">
    <source>
        <dbReference type="EMBL" id="MCX5568945.1"/>
    </source>
</evidence>
<dbReference type="Proteomes" id="UP001144805">
    <property type="component" value="Unassembled WGS sequence"/>
</dbReference>
<reference evidence="6" key="1">
    <citation type="submission" date="2022-11" db="EMBL/GenBank/DDBJ databases">
        <title>Biodiversity and phylogenetic relationships of bacteria.</title>
        <authorList>
            <person name="Machado R.A.R."/>
            <person name="Bhat A."/>
            <person name="Loulou A."/>
            <person name="Kallel S."/>
        </authorList>
    </citation>
    <scope>NUCLEOTIDE SEQUENCE</scope>
    <source>
        <strain evidence="6">K-TC2</strain>
    </source>
</reference>
<organism evidence="6 7">
    <name type="scientific">Kaistia nematophila</name>
    <dbReference type="NCBI Taxonomy" id="2994654"/>
    <lineage>
        <taxon>Bacteria</taxon>
        <taxon>Pseudomonadati</taxon>
        <taxon>Pseudomonadota</taxon>
        <taxon>Alphaproteobacteria</taxon>
        <taxon>Hyphomicrobiales</taxon>
        <taxon>Kaistiaceae</taxon>
        <taxon>Kaistia</taxon>
    </lineage>
</organism>
<evidence type="ECO:0000256" key="5">
    <source>
        <dbReference type="ARBA" id="ARBA00022764"/>
    </source>
</evidence>
<dbReference type="GO" id="GO:0042597">
    <property type="term" value="C:periplasmic space"/>
    <property type="evidence" value="ECO:0007669"/>
    <property type="project" value="UniProtKB-SubCell"/>
</dbReference>
<evidence type="ECO:0000256" key="4">
    <source>
        <dbReference type="ARBA" id="ARBA00022729"/>
    </source>
</evidence>
<evidence type="ECO:0000313" key="7">
    <source>
        <dbReference type="Proteomes" id="UP001144805"/>
    </source>
</evidence>
<evidence type="ECO:0000256" key="3">
    <source>
        <dbReference type="ARBA" id="ARBA00022448"/>
    </source>
</evidence>
<evidence type="ECO:0000256" key="1">
    <source>
        <dbReference type="ARBA" id="ARBA00004418"/>
    </source>
</evidence>